<evidence type="ECO:0000313" key="3">
    <source>
        <dbReference type="EMBL" id="RIJ32329.1"/>
    </source>
</evidence>
<dbReference type="InterPro" id="IPR001173">
    <property type="entry name" value="Glyco_trans_2-like"/>
</dbReference>
<proteinExistence type="predicted"/>
<keyword evidence="3" id="KW-0808">Transferase</keyword>
<keyword evidence="1" id="KW-1133">Transmembrane helix</keyword>
<sequence length="333" mass="37564">MNSAPFFSVIIVNYNGGSCLQRALDSLAAQTFSDFELLLVDNASADGSIDSVDLSGLERVRVLRQTENHGFAKGNNIAAHEAQGEWLILLNPDCIAKEDWLESIARGIERHPDISTFTCAQIDLNTPSQLDGIGDAYSIFGIPWRGGFGRPIEELPPEGYCFSACGASAVYRKRLFLDVGGFDERFFCYCEDVDLGYRLQLLGHDCLFLPDAVVHHEGSAISGRYSYFTTYHGNRNRTWLFIKNTPLLLLVLTFPGHILMLAYIYMRNRKRNDHDGLKKGLLDGLKGGWRLRRESDYKAGQRRISILTLSRRMSWNPVRLSARLSHIRPIKKT</sequence>
<dbReference type="Gene3D" id="3.90.550.10">
    <property type="entry name" value="Spore Coat Polysaccharide Biosynthesis Protein SpsA, Chain A"/>
    <property type="match status" value="1"/>
</dbReference>
<protein>
    <submittedName>
        <fullName evidence="3">Glycosyltransferase family 2 protein</fullName>
    </submittedName>
</protein>
<evidence type="ECO:0000313" key="4">
    <source>
        <dbReference type="Proteomes" id="UP000266385"/>
    </source>
</evidence>
<dbReference type="CDD" id="cd04186">
    <property type="entry name" value="GT_2_like_c"/>
    <property type="match status" value="1"/>
</dbReference>
<feature type="transmembrane region" description="Helical" evidence="1">
    <location>
        <begin position="247"/>
        <end position="266"/>
    </location>
</feature>
<reference evidence="3 4" key="1">
    <citation type="submission" date="2018-08" db="EMBL/GenBank/DDBJ databases">
        <title>Henriciella mobilis sp. nov., isolated from seawater.</title>
        <authorList>
            <person name="Cheng H."/>
            <person name="Wu Y.-H."/>
            <person name="Xu X.-W."/>
            <person name="Guo L.-L."/>
        </authorList>
    </citation>
    <scope>NUCLEOTIDE SEQUENCE [LARGE SCALE GENOMIC DNA]</scope>
    <source>
        <strain evidence="3 4">JN25</strain>
    </source>
</reference>
<gene>
    <name evidence="3" type="ORF">D1223_00225</name>
</gene>
<keyword evidence="1" id="KW-0472">Membrane</keyword>
<dbReference type="PANTHER" id="PTHR43179">
    <property type="entry name" value="RHAMNOSYLTRANSFERASE WBBL"/>
    <property type="match status" value="1"/>
</dbReference>
<accession>A0A399RQR3</accession>
<name>A0A399RQR3_9PROT</name>
<dbReference type="PANTHER" id="PTHR43179:SF11">
    <property type="entry name" value="GLYCOSYL TRANSFERASE"/>
    <property type="match status" value="1"/>
</dbReference>
<evidence type="ECO:0000259" key="2">
    <source>
        <dbReference type="Pfam" id="PF00535"/>
    </source>
</evidence>
<dbReference type="InterPro" id="IPR029044">
    <property type="entry name" value="Nucleotide-diphossugar_trans"/>
</dbReference>
<dbReference type="Proteomes" id="UP000266385">
    <property type="component" value="Unassembled WGS sequence"/>
</dbReference>
<keyword evidence="4" id="KW-1185">Reference proteome</keyword>
<dbReference type="AlphaFoldDB" id="A0A399RQR3"/>
<keyword evidence="1" id="KW-0812">Transmembrane</keyword>
<dbReference type="SUPFAM" id="SSF53448">
    <property type="entry name" value="Nucleotide-diphospho-sugar transferases"/>
    <property type="match status" value="1"/>
</dbReference>
<dbReference type="Pfam" id="PF00535">
    <property type="entry name" value="Glycos_transf_2"/>
    <property type="match status" value="1"/>
</dbReference>
<feature type="domain" description="Glycosyltransferase 2-like" evidence="2">
    <location>
        <begin position="8"/>
        <end position="176"/>
    </location>
</feature>
<dbReference type="GO" id="GO:0016740">
    <property type="term" value="F:transferase activity"/>
    <property type="evidence" value="ECO:0007669"/>
    <property type="project" value="UniProtKB-KW"/>
</dbReference>
<dbReference type="OrthoDB" id="9771846at2"/>
<dbReference type="RefSeq" id="WP_119374410.1">
    <property type="nucleotide sequence ID" value="NZ_QWFX01000005.1"/>
</dbReference>
<organism evidence="3 4">
    <name type="scientific">Henriciella mobilis</name>
    <dbReference type="NCBI Taxonomy" id="2305467"/>
    <lineage>
        <taxon>Bacteria</taxon>
        <taxon>Pseudomonadati</taxon>
        <taxon>Pseudomonadota</taxon>
        <taxon>Alphaproteobacteria</taxon>
        <taxon>Hyphomonadales</taxon>
        <taxon>Hyphomonadaceae</taxon>
        <taxon>Henriciella</taxon>
    </lineage>
</organism>
<dbReference type="EMBL" id="QWFX01000005">
    <property type="protein sequence ID" value="RIJ32329.1"/>
    <property type="molecule type" value="Genomic_DNA"/>
</dbReference>
<evidence type="ECO:0000256" key="1">
    <source>
        <dbReference type="SAM" id="Phobius"/>
    </source>
</evidence>
<comment type="caution">
    <text evidence="3">The sequence shown here is derived from an EMBL/GenBank/DDBJ whole genome shotgun (WGS) entry which is preliminary data.</text>
</comment>